<keyword evidence="2" id="KW-0520">NAD</keyword>
<sequence length="436" mass="45932">MSCERLSNASFSARYDRGAVKAGVVHLGLGAFHRAHQAPVFDALIAGGDPRWGITGVAMRSPDVVTALGAQDGLYSLSRRGGNEGKPQVIGALKALQVAASEPKAVIASLAHADTHLVTLTITEKGYLDYGPTSAAGLIARALDQRRAAGLAPLTVLSCDNRAYNGAVARDAVLAAAQTATLADATLSWIAEEVAFPSSMVDRITPAVTAAMIAESSDALGLRDQAAVWTEPFWQWVIEDRFAAARPDLASAGVQMVSDVAPWETAKLRLLNGAHSTLAYQGLLRGHRFVHEAIRDPVLAGLVGRLWDEATTTIDRSVVDVTAYRSALRKRFANPALPHALIQIAADGSQKLPPRLLAPMTERAAMGLSSPALAEAVAGWIAAHMRIEGLADPMLTDLQSLANEKAPVEALLACIAPDFGQSAEITAALAKLREIA</sequence>
<dbReference type="InterPro" id="IPR050988">
    <property type="entry name" value="Mannitol_DH/Oxidoreductase"/>
</dbReference>
<dbReference type="Pfam" id="PF08125">
    <property type="entry name" value="Mannitol_dh_C"/>
    <property type="match status" value="1"/>
</dbReference>
<dbReference type="InterPro" id="IPR013131">
    <property type="entry name" value="Mannitol_DH_N"/>
</dbReference>
<dbReference type="PRINTS" id="PR00084">
    <property type="entry name" value="MTLDHDRGNASE"/>
</dbReference>
<dbReference type="InterPro" id="IPR023027">
    <property type="entry name" value="Mannitol_DH_CS"/>
</dbReference>
<proteinExistence type="predicted"/>
<reference evidence="5 6" key="1">
    <citation type="submission" date="2020-03" db="EMBL/GenBank/DDBJ databases">
        <title>Genomic Encyclopedia of Type Strains, Phase III (KMG-III): the genomes of soil and plant-associated and newly described type strains.</title>
        <authorList>
            <person name="Whitman W."/>
        </authorList>
    </citation>
    <scope>NUCLEOTIDE SEQUENCE [LARGE SCALE GENOMIC DNA]</scope>
    <source>
        <strain evidence="5 6">CECT 8804</strain>
    </source>
</reference>
<evidence type="ECO:0000256" key="2">
    <source>
        <dbReference type="ARBA" id="ARBA00023027"/>
    </source>
</evidence>
<dbReference type="SUPFAM" id="SSF51735">
    <property type="entry name" value="NAD(P)-binding Rossmann-fold domains"/>
    <property type="match status" value="1"/>
</dbReference>
<dbReference type="InterPro" id="IPR013328">
    <property type="entry name" value="6PGD_dom2"/>
</dbReference>
<dbReference type="PANTHER" id="PTHR43362:SF1">
    <property type="entry name" value="MANNITOL DEHYDROGENASE 2-RELATED"/>
    <property type="match status" value="1"/>
</dbReference>
<name>A0ABX0TSW7_9SPHN</name>
<dbReference type="InterPro" id="IPR013118">
    <property type="entry name" value="Mannitol_DH_C"/>
</dbReference>
<dbReference type="PANTHER" id="PTHR43362">
    <property type="entry name" value="MANNITOL DEHYDROGENASE DSF1-RELATED"/>
    <property type="match status" value="1"/>
</dbReference>
<dbReference type="InterPro" id="IPR036291">
    <property type="entry name" value="NAD(P)-bd_dom_sf"/>
</dbReference>
<evidence type="ECO:0000256" key="1">
    <source>
        <dbReference type="ARBA" id="ARBA00023002"/>
    </source>
</evidence>
<dbReference type="GO" id="GO:0008866">
    <property type="term" value="F:fructuronate reductase activity"/>
    <property type="evidence" value="ECO:0007669"/>
    <property type="project" value="UniProtKB-EC"/>
</dbReference>
<keyword evidence="1 5" id="KW-0560">Oxidoreductase</keyword>
<evidence type="ECO:0000259" key="4">
    <source>
        <dbReference type="Pfam" id="PF08125"/>
    </source>
</evidence>
<dbReference type="PROSITE" id="PS00974">
    <property type="entry name" value="MANNITOL_DHGENASE"/>
    <property type="match status" value="1"/>
</dbReference>
<evidence type="ECO:0000259" key="3">
    <source>
        <dbReference type="Pfam" id="PF01232"/>
    </source>
</evidence>
<feature type="domain" description="Mannitol dehydrogenase C-terminal" evidence="4">
    <location>
        <begin position="259"/>
        <end position="416"/>
    </location>
</feature>
<protein>
    <submittedName>
        <fullName evidence="5">Fructuronate reductase</fullName>
        <ecNumber evidence="5">1.1.1.57</ecNumber>
    </submittedName>
</protein>
<evidence type="ECO:0000313" key="5">
    <source>
        <dbReference type="EMBL" id="NIJ06716.1"/>
    </source>
</evidence>
<dbReference type="InterPro" id="IPR008927">
    <property type="entry name" value="6-PGluconate_DH-like_C_sf"/>
</dbReference>
<dbReference type="SUPFAM" id="SSF48179">
    <property type="entry name" value="6-phosphogluconate dehydrogenase C-terminal domain-like"/>
    <property type="match status" value="1"/>
</dbReference>
<dbReference type="RefSeq" id="WP_167071325.1">
    <property type="nucleotide sequence ID" value="NZ_JAAOZC010000001.1"/>
</dbReference>
<organism evidence="5 6">
    <name type="scientific">Sphingomonas vulcanisoli</name>
    <dbReference type="NCBI Taxonomy" id="1658060"/>
    <lineage>
        <taxon>Bacteria</taxon>
        <taxon>Pseudomonadati</taxon>
        <taxon>Pseudomonadota</taxon>
        <taxon>Alphaproteobacteria</taxon>
        <taxon>Sphingomonadales</taxon>
        <taxon>Sphingomonadaceae</taxon>
        <taxon>Sphingomonas</taxon>
    </lineage>
</organism>
<feature type="domain" description="Mannitol dehydrogenase N-terminal" evidence="3">
    <location>
        <begin position="23"/>
        <end position="249"/>
    </location>
</feature>
<dbReference type="Pfam" id="PF01232">
    <property type="entry name" value="Mannitol_dh"/>
    <property type="match status" value="1"/>
</dbReference>
<dbReference type="Proteomes" id="UP000727456">
    <property type="component" value="Unassembled WGS sequence"/>
</dbReference>
<dbReference type="InterPro" id="IPR000669">
    <property type="entry name" value="Mannitol_DH"/>
</dbReference>
<dbReference type="Gene3D" id="3.40.50.720">
    <property type="entry name" value="NAD(P)-binding Rossmann-like Domain"/>
    <property type="match status" value="1"/>
</dbReference>
<dbReference type="Gene3D" id="1.10.1040.10">
    <property type="entry name" value="N-(1-d-carboxylethyl)-l-norvaline Dehydrogenase, domain 2"/>
    <property type="match status" value="1"/>
</dbReference>
<accession>A0ABX0TSW7</accession>
<dbReference type="EC" id="1.1.1.57" evidence="5"/>
<evidence type="ECO:0000313" key="6">
    <source>
        <dbReference type="Proteomes" id="UP000727456"/>
    </source>
</evidence>
<gene>
    <name evidence="5" type="ORF">FHS31_000298</name>
</gene>
<keyword evidence="6" id="KW-1185">Reference proteome</keyword>
<comment type="caution">
    <text evidence="5">The sequence shown here is derived from an EMBL/GenBank/DDBJ whole genome shotgun (WGS) entry which is preliminary data.</text>
</comment>
<dbReference type="EMBL" id="JAAOZC010000001">
    <property type="protein sequence ID" value="NIJ06716.1"/>
    <property type="molecule type" value="Genomic_DNA"/>
</dbReference>